<proteinExistence type="predicted"/>
<protein>
    <recommendedName>
        <fullName evidence="3">Methyltransferase type 11</fullName>
    </recommendedName>
</protein>
<dbReference type="InterPro" id="IPR029063">
    <property type="entry name" value="SAM-dependent_MTases_sf"/>
</dbReference>
<evidence type="ECO:0008006" key="3">
    <source>
        <dbReference type="Google" id="ProtNLM"/>
    </source>
</evidence>
<dbReference type="CDD" id="cd02440">
    <property type="entry name" value="AdoMet_MTases"/>
    <property type="match status" value="1"/>
</dbReference>
<reference evidence="2" key="1">
    <citation type="submission" date="2015-07" db="EMBL/GenBank/DDBJ databases">
        <title>Genome Of Nitrogen-Fixing Cyanobacterium Nostoc piscinale CENA21 From Solimoes/Amazon River Floodplain Sediments And Comparative Genomics To Uncover Biosynthetic Natural Products Potential.</title>
        <authorList>
            <person name="Leao T.F."/>
            <person name="Leao P.N."/>
            <person name="Guimaraes P.I."/>
            <person name="de Melo A.G.C."/>
            <person name="Ramos R.T.J."/>
            <person name="Silva A."/>
            <person name="Fiore M.F."/>
            <person name="Schneider M.P.C."/>
        </authorList>
    </citation>
    <scope>NUCLEOTIDE SEQUENCE [LARGE SCALE GENOMIC DNA]</scope>
    <source>
        <strain evidence="2">CENA21</strain>
    </source>
</reference>
<dbReference type="Proteomes" id="UP000062645">
    <property type="component" value="Chromosome"/>
</dbReference>
<reference evidence="1 2" key="2">
    <citation type="journal article" date="2016" name="Genome Announc.">
        <title>Draft Genome Sequence of the N2-Fixing Cyanobacterium Nostoc piscinale CENA21, Isolated from the Brazilian Amazon Floodplain.</title>
        <authorList>
            <person name="Leao T."/>
            <person name="Guimaraes P.I."/>
            <person name="de Melo A.G."/>
            <person name="Ramos R.T."/>
            <person name="Leao P.N."/>
            <person name="Silva A."/>
            <person name="Fiore M.F."/>
            <person name="Schneider M.P."/>
        </authorList>
    </citation>
    <scope>NUCLEOTIDE SEQUENCE [LARGE SCALE GENOMIC DNA]</scope>
    <source>
        <strain evidence="1 2">CENA21</strain>
    </source>
</reference>
<dbReference type="EMBL" id="CP012036">
    <property type="protein sequence ID" value="ALF52919.1"/>
    <property type="molecule type" value="Genomic_DNA"/>
</dbReference>
<gene>
    <name evidence="1" type="ORF">ACX27_08715</name>
</gene>
<evidence type="ECO:0000313" key="1">
    <source>
        <dbReference type="EMBL" id="ALF52919.1"/>
    </source>
</evidence>
<dbReference type="SUPFAM" id="SSF53335">
    <property type="entry name" value="S-adenosyl-L-methionine-dependent methyltransferases"/>
    <property type="match status" value="1"/>
</dbReference>
<evidence type="ECO:0000313" key="2">
    <source>
        <dbReference type="Proteomes" id="UP000062645"/>
    </source>
</evidence>
<accession>A0A0M4TU12</accession>
<dbReference type="PATRIC" id="fig|224013.5.peg.2114"/>
<keyword evidence="2" id="KW-1185">Reference proteome</keyword>
<sequence length="331" mass="38595">MELTTEMQHLKLNDINNASLFYNNRYEGDYMDEWPTRKKRRVYELLLELGLPEEGVALDFGCGTGVFTSVIKQALPRWQVCGTDLSPVALEKAKAKNLNCDFFTVDNCTLNSFKFDFIFSHHVLEHVLNIDETWIKLLQLSKPGTKMLHICPCGNEGSFEHHICSLRKDGLRQHPQNTFFYEDKGHLRKLDTQQMRVLAAKYGFDICLEYYAWHYYEAIEGITGEGYHYVRYLTDPTQAANDAARNKLQVLRKHLQTIAILRTPTAIIDKQQQKPGKSWKDYVVINILKPLTVISWLTSLILKFLADNEWHQRRKDPKGAEMYFLFKLPER</sequence>
<dbReference type="STRING" id="224013.ACX27_08715"/>
<dbReference type="KEGG" id="npz:ACX27_08715"/>
<dbReference type="PANTHER" id="PTHR43861">
    <property type="entry name" value="TRANS-ACONITATE 2-METHYLTRANSFERASE-RELATED"/>
    <property type="match status" value="1"/>
</dbReference>
<dbReference type="Gene3D" id="3.40.50.150">
    <property type="entry name" value="Vaccinia Virus protein VP39"/>
    <property type="match status" value="1"/>
</dbReference>
<dbReference type="AlphaFoldDB" id="A0A0M4TU12"/>
<organism evidence="1 2">
    <name type="scientific">Nostoc piscinale CENA21</name>
    <dbReference type="NCBI Taxonomy" id="224013"/>
    <lineage>
        <taxon>Bacteria</taxon>
        <taxon>Bacillati</taxon>
        <taxon>Cyanobacteriota</taxon>
        <taxon>Cyanophyceae</taxon>
        <taxon>Nostocales</taxon>
        <taxon>Nostocaceae</taxon>
        <taxon>Nostoc</taxon>
    </lineage>
</organism>
<name>A0A0M4TU12_9NOSO</name>
<dbReference type="Pfam" id="PF13489">
    <property type="entry name" value="Methyltransf_23"/>
    <property type="match status" value="1"/>
</dbReference>
<dbReference type="OrthoDB" id="529208at2"/>
<dbReference type="RefSeq" id="WP_062291020.1">
    <property type="nucleotide sequence ID" value="NZ_CP012036.1"/>
</dbReference>